<evidence type="ECO:0000313" key="2">
    <source>
        <dbReference type="EMBL" id="GAF73628.1"/>
    </source>
</evidence>
<dbReference type="EMBL" id="BARS01005452">
    <property type="protein sequence ID" value="GAF73628.1"/>
    <property type="molecule type" value="Genomic_DNA"/>
</dbReference>
<sequence>MKGRYASVDMSIRRARLPGVTRLARLPAEPSEEAARRVKVMEWYQAHGSKVQLTARHYGFSPDTISRWAKAYAVAEVGGLEPKSRRPHRVR</sequence>
<dbReference type="InterPro" id="IPR055247">
    <property type="entry name" value="InsJ-like_HTH"/>
</dbReference>
<name>X0RXW0_9ZZZZ</name>
<feature type="domain" description="Insertion element IS150 protein InsJ-like helix-turn-helix" evidence="1">
    <location>
        <begin position="36"/>
        <end position="88"/>
    </location>
</feature>
<comment type="caution">
    <text evidence="2">The sequence shown here is derived from an EMBL/GenBank/DDBJ whole genome shotgun (WGS) entry which is preliminary data.</text>
</comment>
<protein>
    <recommendedName>
        <fullName evidence="1">Insertion element IS150 protein InsJ-like helix-turn-helix domain-containing protein</fullName>
    </recommendedName>
</protein>
<dbReference type="AlphaFoldDB" id="X0RXW0"/>
<dbReference type="InterPro" id="IPR010921">
    <property type="entry name" value="Trp_repressor/repl_initiator"/>
</dbReference>
<gene>
    <name evidence="2" type="ORF">S01H1_10692</name>
</gene>
<dbReference type="Pfam" id="PF13518">
    <property type="entry name" value="HTH_28"/>
    <property type="match status" value="1"/>
</dbReference>
<dbReference type="SUPFAM" id="SSF48295">
    <property type="entry name" value="TrpR-like"/>
    <property type="match status" value="1"/>
</dbReference>
<evidence type="ECO:0000259" key="1">
    <source>
        <dbReference type="Pfam" id="PF13518"/>
    </source>
</evidence>
<organism evidence="2">
    <name type="scientific">marine sediment metagenome</name>
    <dbReference type="NCBI Taxonomy" id="412755"/>
    <lineage>
        <taxon>unclassified sequences</taxon>
        <taxon>metagenomes</taxon>
        <taxon>ecological metagenomes</taxon>
    </lineage>
</organism>
<reference evidence="2" key="1">
    <citation type="journal article" date="2014" name="Front. Microbiol.">
        <title>High frequency of phylogenetically diverse reductive dehalogenase-homologous genes in deep subseafloor sedimentary metagenomes.</title>
        <authorList>
            <person name="Kawai M."/>
            <person name="Futagami T."/>
            <person name="Toyoda A."/>
            <person name="Takaki Y."/>
            <person name="Nishi S."/>
            <person name="Hori S."/>
            <person name="Arai W."/>
            <person name="Tsubouchi T."/>
            <person name="Morono Y."/>
            <person name="Uchiyama I."/>
            <person name="Ito T."/>
            <person name="Fujiyama A."/>
            <person name="Inagaki F."/>
            <person name="Takami H."/>
        </authorList>
    </citation>
    <scope>NUCLEOTIDE SEQUENCE</scope>
    <source>
        <strain evidence="2">Expedition CK06-06</strain>
    </source>
</reference>
<accession>X0RXW0</accession>
<proteinExistence type="predicted"/>
<dbReference type="GO" id="GO:0043565">
    <property type="term" value="F:sequence-specific DNA binding"/>
    <property type="evidence" value="ECO:0007669"/>
    <property type="project" value="InterPro"/>
</dbReference>